<reference evidence="2 3" key="2">
    <citation type="submission" date="2018-10" db="EMBL/GenBank/DDBJ databases">
        <title>Detection and isolation of Mycoplasma hominis as a predominant microorganism from pelvic cavity of patient with salpingitis and tubo-ovarian abscess.</title>
        <authorList>
            <person name="Guschin A.E."/>
            <person name="Khayrullina G.A."/>
            <person name="Rakovskaya I.V."/>
            <person name="Shelenkov A.A."/>
            <person name="Shagin D.A."/>
        </authorList>
    </citation>
    <scope>NUCLEOTIDE SEQUENCE [LARGE SCALE GENOMIC DNA]</scope>
    <source>
        <strain evidence="3">TOA</strain>
    </source>
</reference>
<name>A0A454CA34_METHO</name>
<gene>
    <name evidence="2" type="ORF">KN71_002375</name>
</gene>
<sequence>MEDQKDFNIIDSEIAAFGNVKKIFDENINNINDICKEVIKQEFLEKNSNNKRIEEAKKQYEIVRDSNERIIAEKKLKKISRRKFANCIIFILFFILIGFCFFSFFANNKKIIKSFEEFRNNEQLKIDEALGKARQAYVETFSLQTLEDIKNKILNKMGIKKISQYDAEVGDFSRSFIYDKNFWNFNSISQYKLRNSYIYDIFYTCKWMKNVVTKASITVTEEDANGNTYWETYWAYHTEPTPVVEYFRSLTIPSNYKQKLYFEIIENNRSEKEVKRLLKNEGFHLENKEVYQNFDFAFSDDQKIDFLTYFDVRTQQNLINYAQYMNQENMPVFSMIKNGNWLVSKNTIQSSSLLFEQVQDWMLSVLDLTEELTVDFVTEFLSSKIIECLLPIFNFISLVYTNKYIATENLEKIGNRYEQDLVVKQNNNVQNCPLDIRSYYRDMTLYSGFYKFNKHADITPICEFKNLYNDPESLMISATFDLISYTARDAIAIEYTHGYAVEVPYVAYDEFREHKAIIVAPYNIKTENAKIFANSLIANNIYVSDDRIDEEYSKIIQKNKISFNLESLKDFDEFKKNIKLIDELFSQIPEIKKIPILLDNRGMAFFINEPKLFDINLLVKKLNNFY</sequence>
<keyword evidence="1" id="KW-1133">Transmembrane helix</keyword>
<dbReference type="RefSeq" id="WP_036439134.1">
    <property type="nucleotide sequence ID" value="NZ_CP033021.1"/>
</dbReference>
<accession>A0A454CA34</accession>
<keyword evidence="1" id="KW-0812">Transmembrane</keyword>
<keyword evidence="1" id="KW-0472">Membrane</keyword>
<evidence type="ECO:0000256" key="1">
    <source>
        <dbReference type="SAM" id="Phobius"/>
    </source>
</evidence>
<dbReference type="Proteomes" id="UP000029712">
    <property type="component" value="Chromosome"/>
</dbReference>
<organism evidence="2 3">
    <name type="scientific">Metamycoplasma hominis</name>
    <name type="common">Mycoplasma hominis</name>
    <dbReference type="NCBI Taxonomy" id="2098"/>
    <lineage>
        <taxon>Bacteria</taxon>
        <taxon>Bacillati</taxon>
        <taxon>Mycoplasmatota</taxon>
        <taxon>Mycoplasmoidales</taxon>
        <taxon>Metamycoplasmataceae</taxon>
        <taxon>Metamycoplasma</taxon>
    </lineage>
</organism>
<feature type="transmembrane region" description="Helical" evidence="1">
    <location>
        <begin position="84"/>
        <end position="106"/>
    </location>
</feature>
<evidence type="ECO:0000313" key="2">
    <source>
        <dbReference type="EMBL" id="AYN65525.1"/>
    </source>
</evidence>
<protein>
    <submittedName>
        <fullName evidence="2">Uncharacterized protein</fullName>
    </submittedName>
</protein>
<dbReference type="OrthoDB" id="399091at2"/>
<reference evidence="2 3" key="1">
    <citation type="submission" date="2014-08" db="EMBL/GenBank/DDBJ databases">
        <authorList>
            <person name="Kuleshov K."/>
            <person name="Dedkov V."/>
            <person name="Markelov M."/>
            <person name="Pimkina E."/>
        </authorList>
    </citation>
    <scope>NUCLEOTIDE SEQUENCE [LARGE SCALE GENOMIC DNA]</scope>
    <source>
        <strain evidence="3">TOA</strain>
    </source>
</reference>
<dbReference type="EMBL" id="CP033021">
    <property type="protein sequence ID" value="AYN65525.1"/>
    <property type="molecule type" value="Genomic_DNA"/>
</dbReference>
<dbReference type="AlphaFoldDB" id="A0A454CA34"/>
<evidence type="ECO:0000313" key="3">
    <source>
        <dbReference type="Proteomes" id="UP000029712"/>
    </source>
</evidence>
<proteinExistence type="predicted"/>